<comment type="caution">
    <text evidence="2">The sequence shown here is derived from an EMBL/GenBank/DDBJ whole genome shotgun (WGS) entry which is preliminary data.</text>
</comment>
<dbReference type="EMBL" id="AMZH03015388">
    <property type="protein sequence ID" value="RRT46142.1"/>
    <property type="molecule type" value="Genomic_DNA"/>
</dbReference>
<feature type="compositionally biased region" description="Basic and acidic residues" evidence="1">
    <location>
        <begin position="65"/>
        <end position="83"/>
    </location>
</feature>
<protein>
    <submittedName>
        <fullName evidence="2">Uncharacterized protein</fullName>
    </submittedName>
</protein>
<sequence length="156" mass="17440">MSKSLPASEPPNAKSHSRSRRERARKTRNPKSTRETRNRKKTKRTNSKKSKRRRKKSPETPKSAVKSEPRLIKRRTEAKKPGPEIHPPAGLPEALRGQDLAREVAMAPHWGPRAGSSGNPRKGRRRDGEGEGEGGRGRRSARGVRLIECAYGVGER</sequence>
<reference evidence="2 3" key="1">
    <citation type="journal article" date="2014" name="Agronomy (Basel)">
        <title>A Draft Genome Sequence for Ensete ventricosum, the Drought-Tolerant Tree Against Hunger.</title>
        <authorList>
            <person name="Harrison J."/>
            <person name="Moore K.A."/>
            <person name="Paszkiewicz K."/>
            <person name="Jones T."/>
            <person name="Grant M."/>
            <person name="Ambacheew D."/>
            <person name="Muzemil S."/>
            <person name="Studholme D.J."/>
        </authorList>
    </citation>
    <scope>NUCLEOTIDE SEQUENCE [LARGE SCALE GENOMIC DNA]</scope>
</reference>
<organism evidence="2 3">
    <name type="scientific">Ensete ventricosum</name>
    <name type="common">Abyssinian banana</name>
    <name type="synonym">Musa ensete</name>
    <dbReference type="NCBI Taxonomy" id="4639"/>
    <lineage>
        <taxon>Eukaryota</taxon>
        <taxon>Viridiplantae</taxon>
        <taxon>Streptophyta</taxon>
        <taxon>Embryophyta</taxon>
        <taxon>Tracheophyta</taxon>
        <taxon>Spermatophyta</taxon>
        <taxon>Magnoliopsida</taxon>
        <taxon>Liliopsida</taxon>
        <taxon>Zingiberales</taxon>
        <taxon>Musaceae</taxon>
        <taxon>Ensete</taxon>
    </lineage>
</organism>
<name>A0A426Y320_ENSVE</name>
<evidence type="ECO:0000313" key="3">
    <source>
        <dbReference type="Proteomes" id="UP000287651"/>
    </source>
</evidence>
<feature type="compositionally biased region" description="Basic residues" evidence="1">
    <location>
        <begin position="15"/>
        <end position="56"/>
    </location>
</feature>
<evidence type="ECO:0000313" key="2">
    <source>
        <dbReference type="EMBL" id="RRT46142.1"/>
    </source>
</evidence>
<feature type="region of interest" description="Disordered" evidence="1">
    <location>
        <begin position="1"/>
        <end position="141"/>
    </location>
</feature>
<evidence type="ECO:0000256" key="1">
    <source>
        <dbReference type="SAM" id="MobiDB-lite"/>
    </source>
</evidence>
<accession>A0A426Y320</accession>
<feature type="compositionally biased region" description="Basic and acidic residues" evidence="1">
    <location>
        <begin position="126"/>
        <end position="136"/>
    </location>
</feature>
<dbReference type="AlphaFoldDB" id="A0A426Y320"/>
<gene>
    <name evidence="2" type="ORF">B296_00022636</name>
</gene>
<proteinExistence type="predicted"/>
<dbReference type="Proteomes" id="UP000287651">
    <property type="component" value="Unassembled WGS sequence"/>
</dbReference>